<keyword evidence="3" id="KW-1185">Reference proteome</keyword>
<organism evidence="2 3">
    <name type="scientific">Deinococcus sedimenti</name>
    <dbReference type="NCBI Taxonomy" id="1867090"/>
    <lineage>
        <taxon>Bacteria</taxon>
        <taxon>Thermotogati</taxon>
        <taxon>Deinococcota</taxon>
        <taxon>Deinococci</taxon>
        <taxon>Deinococcales</taxon>
        <taxon>Deinococcaceae</taxon>
        <taxon>Deinococcus</taxon>
    </lineage>
</organism>
<dbReference type="Proteomes" id="UP000644548">
    <property type="component" value="Unassembled WGS sequence"/>
</dbReference>
<accession>A0ABQ2S7Y5</accession>
<protein>
    <submittedName>
        <fullName evidence="2">Uncharacterized protein</fullName>
    </submittedName>
</protein>
<gene>
    <name evidence="2" type="ORF">GCM10008960_26650</name>
</gene>
<feature type="region of interest" description="Disordered" evidence="1">
    <location>
        <begin position="117"/>
        <end position="138"/>
    </location>
</feature>
<reference evidence="3" key="1">
    <citation type="journal article" date="2019" name="Int. J. Syst. Evol. Microbiol.">
        <title>The Global Catalogue of Microorganisms (GCM) 10K type strain sequencing project: providing services to taxonomists for standard genome sequencing and annotation.</title>
        <authorList>
            <consortium name="The Broad Institute Genomics Platform"/>
            <consortium name="The Broad Institute Genome Sequencing Center for Infectious Disease"/>
            <person name="Wu L."/>
            <person name="Ma J."/>
        </authorList>
    </citation>
    <scope>NUCLEOTIDE SEQUENCE [LARGE SCALE GENOMIC DNA]</scope>
    <source>
        <strain evidence="3">JCM 31405</strain>
    </source>
</reference>
<proteinExistence type="predicted"/>
<evidence type="ECO:0000256" key="1">
    <source>
        <dbReference type="SAM" id="MobiDB-lite"/>
    </source>
</evidence>
<comment type="caution">
    <text evidence="2">The sequence shown here is derived from an EMBL/GenBank/DDBJ whole genome shotgun (WGS) entry which is preliminary data.</text>
</comment>
<dbReference type="EMBL" id="BMQN01000006">
    <property type="protein sequence ID" value="GGR98649.1"/>
    <property type="molecule type" value="Genomic_DNA"/>
</dbReference>
<name>A0ABQ2S7Y5_9DEIO</name>
<sequence length="164" mass="16693">MALQRGEVLAVRGVPGGGFTPVHAEALTQGLGDLSLEGLEVAEGAGVQAMSLDALGAVAHHGHPVGRRDGPRGDRRLGVPLDGLDFTQGGDLSLHHVAGTGEAGFLLALQRGGAQDGPGGLTLRPDGRTQEALQRRGRTLRSSLGWLRAGAESGPVRGPAVRGP</sequence>
<evidence type="ECO:0000313" key="2">
    <source>
        <dbReference type="EMBL" id="GGR98649.1"/>
    </source>
</evidence>
<evidence type="ECO:0000313" key="3">
    <source>
        <dbReference type="Proteomes" id="UP000644548"/>
    </source>
</evidence>